<evidence type="ECO:0000313" key="2">
    <source>
        <dbReference type="Proteomes" id="UP001221142"/>
    </source>
</evidence>
<proteinExistence type="predicted"/>
<protein>
    <recommendedName>
        <fullName evidence="3">F-box domain-containing protein</fullName>
    </recommendedName>
</protein>
<reference evidence="1" key="1">
    <citation type="submission" date="2023-03" db="EMBL/GenBank/DDBJ databases">
        <title>Massive genome expansion in bonnet fungi (Mycena s.s.) driven by repeated elements and novel gene families across ecological guilds.</title>
        <authorList>
            <consortium name="Lawrence Berkeley National Laboratory"/>
            <person name="Harder C.B."/>
            <person name="Miyauchi S."/>
            <person name="Viragh M."/>
            <person name="Kuo A."/>
            <person name="Thoen E."/>
            <person name="Andreopoulos B."/>
            <person name="Lu D."/>
            <person name="Skrede I."/>
            <person name="Drula E."/>
            <person name="Henrissat B."/>
            <person name="Morin E."/>
            <person name="Kohler A."/>
            <person name="Barry K."/>
            <person name="LaButti K."/>
            <person name="Morin E."/>
            <person name="Salamov A."/>
            <person name="Lipzen A."/>
            <person name="Mereny Z."/>
            <person name="Hegedus B."/>
            <person name="Baldrian P."/>
            <person name="Stursova M."/>
            <person name="Weitz H."/>
            <person name="Taylor A."/>
            <person name="Grigoriev I.V."/>
            <person name="Nagy L.G."/>
            <person name="Martin F."/>
            <person name="Kauserud H."/>
        </authorList>
    </citation>
    <scope>NUCLEOTIDE SEQUENCE</scope>
    <source>
        <strain evidence="1">9284</strain>
    </source>
</reference>
<accession>A0AAD7CM19</accession>
<comment type="caution">
    <text evidence="1">The sequence shown here is derived from an EMBL/GenBank/DDBJ whole genome shotgun (WGS) entry which is preliminary data.</text>
</comment>
<keyword evidence="2" id="KW-1185">Reference proteome</keyword>
<evidence type="ECO:0000313" key="1">
    <source>
        <dbReference type="EMBL" id="KAJ7650497.1"/>
    </source>
</evidence>
<sequence length="460" mass="51692">MAALRTEAERLEQAMRTLIYPILSISPELTIAIFKACVNQDPKHGPLALSHVCSQWRQAALATPELWTNIQSTMELRVWFGRTGTCLLNADVTIRSSGDLATLEDYLFDHPSRWEMLTLRMEHTAFPRVTRYSLPCFLPCLRGLYVNQGHMLYPSAEHLEVAPSLMAAYAPCLVELRMKYIAHVLGAQMAIFTYLTTLCIAGDDAECRAFLNLAPNLQSLTISSPPPEQEGQVVSPLVMSQLRTVIILDGYPGFLDHLITPELEHLQFELDFAVSPVAVKSLVSRSACTRSLRVLDMSVGEANQDHEFTFITRFFDLMGTDLANLERLTLREPLENSLDPLFYRMGHPGDQDAYTAILPALKSLTLINVGYLAISTVSSMAAMLETRTTDVPEIAKLESFRFSIEADAWNPIDQATIDDALTQVRSFRDRGVLDIQVYTASPRFTNVWELRECLNRRCKP</sequence>
<evidence type="ECO:0008006" key="3">
    <source>
        <dbReference type="Google" id="ProtNLM"/>
    </source>
</evidence>
<dbReference type="Proteomes" id="UP001221142">
    <property type="component" value="Unassembled WGS sequence"/>
</dbReference>
<name>A0AAD7CM19_9AGAR</name>
<dbReference type="AlphaFoldDB" id="A0AAD7CM19"/>
<organism evidence="1 2">
    <name type="scientific">Roridomyces roridus</name>
    <dbReference type="NCBI Taxonomy" id="1738132"/>
    <lineage>
        <taxon>Eukaryota</taxon>
        <taxon>Fungi</taxon>
        <taxon>Dikarya</taxon>
        <taxon>Basidiomycota</taxon>
        <taxon>Agaricomycotina</taxon>
        <taxon>Agaricomycetes</taxon>
        <taxon>Agaricomycetidae</taxon>
        <taxon>Agaricales</taxon>
        <taxon>Marasmiineae</taxon>
        <taxon>Mycenaceae</taxon>
        <taxon>Roridomyces</taxon>
    </lineage>
</organism>
<gene>
    <name evidence="1" type="ORF">FB45DRAFT_1017887</name>
</gene>
<dbReference type="EMBL" id="JARKIF010000001">
    <property type="protein sequence ID" value="KAJ7650497.1"/>
    <property type="molecule type" value="Genomic_DNA"/>
</dbReference>